<evidence type="ECO:0000313" key="1">
    <source>
        <dbReference type="EMBL" id="PPS03864.1"/>
    </source>
</evidence>
<gene>
    <name evidence="1" type="ORF">GOBAR_AA16807</name>
</gene>
<protein>
    <submittedName>
        <fullName evidence="1">Uncharacterized protein</fullName>
    </submittedName>
</protein>
<proteinExistence type="predicted"/>
<reference evidence="1 2" key="1">
    <citation type="submission" date="2015-01" db="EMBL/GenBank/DDBJ databases">
        <title>Genome of allotetraploid Gossypium barbadense reveals genomic plasticity and fiber elongation in cotton evolution.</title>
        <authorList>
            <person name="Chen X."/>
            <person name="Liu X."/>
            <person name="Zhao B."/>
            <person name="Zheng H."/>
            <person name="Hu Y."/>
            <person name="Lu G."/>
            <person name="Yang C."/>
            <person name="Chen J."/>
            <person name="Shan C."/>
            <person name="Zhang L."/>
            <person name="Zhou Y."/>
            <person name="Wang L."/>
            <person name="Guo W."/>
            <person name="Bai Y."/>
            <person name="Ruan J."/>
            <person name="Shangguan X."/>
            <person name="Mao Y."/>
            <person name="Jiang J."/>
            <person name="Zhu Y."/>
            <person name="Lei J."/>
            <person name="Kang H."/>
            <person name="Chen S."/>
            <person name="He X."/>
            <person name="Wang R."/>
            <person name="Wang Y."/>
            <person name="Chen J."/>
            <person name="Wang L."/>
            <person name="Yu S."/>
            <person name="Wang B."/>
            <person name="Wei J."/>
            <person name="Song S."/>
            <person name="Lu X."/>
            <person name="Gao Z."/>
            <person name="Gu W."/>
            <person name="Deng X."/>
            <person name="Ma D."/>
            <person name="Wang S."/>
            <person name="Liang W."/>
            <person name="Fang L."/>
            <person name="Cai C."/>
            <person name="Zhu X."/>
            <person name="Zhou B."/>
            <person name="Zhang Y."/>
            <person name="Chen Z."/>
            <person name="Xu S."/>
            <person name="Zhu R."/>
            <person name="Wang S."/>
            <person name="Zhang T."/>
            <person name="Zhao G."/>
        </authorList>
    </citation>
    <scope>NUCLEOTIDE SEQUENCE [LARGE SCALE GENOMIC DNA]</scope>
    <source>
        <strain evidence="2">cv. Xinhai21</strain>
        <tissue evidence="1">Leaf</tissue>
    </source>
</reference>
<evidence type="ECO:0000313" key="2">
    <source>
        <dbReference type="Proteomes" id="UP000239757"/>
    </source>
</evidence>
<name>A0A2P5XKK4_GOSBA</name>
<dbReference type="EMBL" id="KZ664682">
    <property type="protein sequence ID" value="PPS03864.1"/>
    <property type="molecule type" value="Genomic_DNA"/>
</dbReference>
<organism evidence="1 2">
    <name type="scientific">Gossypium barbadense</name>
    <name type="common">Sea Island cotton</name>
    <name type="synonym">Hibiscus barbadensis</name>
    <dbReference type="NCBI Taxonomy" id="3634"/>
    <lineage>
        <taxon>Eukaryota</taxon>
        <taxon>Viridiplantae</taxon>
        <taxon>Streptophyta</taxon>
        <taxon>Embryophyta</taxon>
        <taxon>Tracheophyta</taxon>
        <taxon>Spermatophyta</taxon>
        <taxon>Magnoliopsida</taxon>
        <taxon>eudicotyledons</taxon>
        <taxon>Gunneridae</taxon>
        <taxon>Pentapetalae</taxon>
        <taxon>rosids</taxon>
        <taxon>malvids</taxon>
        <taxon>Malvales</taxon>
        <taxon>Malvaceae</taxon>
        <taxon>Malvoideae</taxon>
        <taxon>Gossypium</taxon>
    </lineage>
</organism>
<sequence length="119" mass="12762">MGERRRSIIEKRIGTQIEIESITGRKSIEGVNATGLENEGMGCALQVLSDEGFIEEPNSLRNVLSVPVVGETNATLLVHVFTDLNNKSLGLGMEQINGLETQCADVFGASLGSNEEAEN</sequence>
<accession>A0A2P5XKK4</accession>
<dbReference type="AlphaFoldDB" id="A0A2P5XKK4"/>
<dbReference type="Proteomes" id="UP000239757">
    <property type="component" value="Unassembled WGS sequence"/>
</dbReference>